<dbReference type="Pfam" id="PF13460">
    <property type="entry name" value="NAD_binding_10"/>
    <property type="match status" value="1"/>
</dbReference>
<dbReference type="SUPFAM" id="SSF51735">
    <property type="entry name" value="NAD(P)-binding Rossmann-fold domains"/>
    <property type="match status" value="1"/>
</dbReference>
<dbReference type="Proteomes" id="UP000190042">
    <property type="component" value="Unassembled WGS sequence"/>
</dbReference>
<accession>A0A1T4YWF2</accession>
<dbReference type="RefSeq" id="WP_078818671.1">
    <property type="nucleotide sequence ID" value="NZ_FUYJ01000010.1"/>
</dbReference>
<evidence type="ECO:0000313" key="3">
    <source>
        <dbReference type="Proteomes" id="UP000190042"/>
    </source>
</evidence>
<dbReference type="InterPro" id="IPR051606">
    <property type="entry name" value="Polyketide_Oxido-like"/>
</dbReference>
<protein>
    <submittedName>
        <fullName evidence="2">Putative NADH-flavin reductase</fullName>
    </submittedName>
</protein>
<reference evidence="3" key="1">
    <citation type="submission" date="2017-02" db="EMBL/GenBank/DDBJ databases">
        <authorList>
            <person name="Varghese N."/>
            <person name="Submissions S."/>
        </authorList>
    </citation>
    <scope>NUCLEOTIDE SEQUENCE [LARGE SCALE GENOMIC DNA]</scope>
    <source>
        <strain evidence="3">DSM 23966</strain>
    </source>
</reference>
<evidence type="ECO:0000313" key="2">
    <source>
        <dbReference type="EMBL" id="SKB06056.1"/>
    </source>
</evidence>
<dbReference type="Gene3D" id="3.40.50.720">
    <property type="entry name" value="NAD(P)-binding Rossmann-like Domain"/>
    <property type="match status" value="1"/>
</dbReference>
<proteinExistence type="predicted"/>
<dbReference type="GO" id="GO:0016646">
    <property type="term" value="F:oxidoreductase activity, acting on the CH-NH group of donors, NAD or NADP as acceptor"/>
    <property type="evidence" value="ECO:0007669"/>
    <property type="project" value="TreeGrafter"/>
</dbReference>
<evidence type="ECO:0000259" key="1">
    <source>
        <dbReference type="Pfam" id="PF13460"/>
    </source>
</evidence>
<sequence>MKIVIFGATGRTGSEIVRRALRDGHEVKALVRTPEKCTPRQGLTLFQGDVRDTEAVKQLFEGANAVVSALGTDRTTTLTEAMPVIVEEMELHSVLRILTIGTAGILQSRNDPSKLRYEAGDSNRKLTFAAKEHHKVFDILRSSSLDWTIVCPTYLPDGEAVGNYRVERDYLPVDGKQISVGDTAEFAYQELIAGEHIGHRIGLSY</sequence>
<gene>
    <name evidence="2" type="ORF">SAMN04244570_0067</name>
</gene>
<dbReference type="CDD" id="cd05244">
    <property type="entry name" value="BVR-B_like_SDR_a"/>
    <property type="match status" value="1"/>
</dbReference>
<dbReference type="EMBL" id="FUYJ01000010">
    <property type="protein sequence ID" value="SKB06056.1"/>
    <property type="molecule type" value="Genomic_DNA"/>
</dbReference>
<name>A0A1T4YWF2_9BACL</name>
<dbReference type="InterPro" id="IPR036291">
    <property type="entry name" value="NAD(P)-bd_dom_sf"/>
</dbReference>
<keyword evidence="3" id="KW-1185">Reference proteome</keyword>
<organism evidence="2 3">
    <name type="scientific">Sporosarcina newyorkensis</name>
    <dbReference type="NCBI Taxonomy" id="759851"/>
    <lineage>
        <taxon>Bacteria</taxon>
        <taxon>Bacillati</taxon>
        <taxon>Bacillota</taxon>
        <taxon>Bacilli</taxon>
        <taxon>Bacillales</taxon>
        <taxon>Caryophanaceae</taxon>
        <taxon>Sporosarcina</taxon>
    </lineage>
</organism>
<feature type="domain" description="NAD(P)-binding" evidence="1">
    <location>
        <begin position="7"/>
        <end position="190"/>
    </location>
</feature>
<dbReference type="InterPro" id="IPR016040">
    <property type="entry name" value="NAD(P)-bd_dom"/>
</dbReference>
<dbReference type="PANTHER" id="PTHR43355">
    <property type="entry name" value="FLAVIN REDUCTASE (NADPH)"/>
    <property type="match status" value="1"/>
</dbReference>
<dbReference type="AlphaFoldDB" id="A0A1T4YWF2"/>
<dbReference type="PANTHER" id="PTHR43355:SF2">
    <property type="entry name" value="FLAVIN REDUCTASE (NADPH)"/>
    <property type="match status" value="1"/>
</dbReference>